<organism evidence="1 2">
    <name type="scientific">Cymbomonas tetramitiformis</name>
    <dbReference type="NCBI Taxonomy" id="36881"/>
    <lineage>
        <taxon>Eukaryota</taxon>
        <taxon>Viridiplantae</taxon>
        <taxon>Chlorophyta</taxon>
        <taxon>Pyramimonadophyceae</taxon>
        <taxon>Pyramimonadales</taxon>
        <taxon>Pyramimonadaceae</taxon>
        <taxon>Cymbomonas</taxon>
    </lineage>
</organism>
<proteinExistence type="predicted"/>
<reference evidence="1 2" key="1">
    <citation type="journal article" date="2015" name="Genome Biol. Evol.">
        <title>Comparative Genomics of a Bacterivorous Green Alga Reveals Evolutionary Causalities and Consequences of Phago-Mixotrophic Mode of Nutrition.</title>
        <authorList>
            <person name="Burns J.A."/>
            <person name="Paasch A."/>
            <person name="Narechania A."/>
            <person name="Kim E."/>
        </authorList>
    </citation>
    <scope>NUCLEOTIDE SEQUENCE [LARGE SCALE GENOMIC DNA]</scope>
    <source>
        <strain evidence="1 2">PLY_AMNH</strain>
    </source>
</reference>
<dbReference type="EMBL" id="LGRX02035499">
    <property type="protein sequence ID" value="KAK3234421.1"/>
    <property type="molecule type" value="Genomic_DNA"/>
</dbReference>
<evidence type="ECO:0000313" key="1">
    <source>
        <dbReference type="EMBL" id="KAK3234421.1"/>
    </source>
</evidence>
<name>A0AAE0BDJ4_9CHLO</name>
<dbReference type="Proteomes" id="UP001190700">
    <property type="component" value="Unassembled WGS sequence"/>
</dbReference>
<accession>A0AAE0BDJ4</accession>
<sequence length="80" mass="8914">MTPTWMLDEELYVRLPGGLDFNCCSSKQGHHDFLSAFDASYACKDLGVLDLVMGIGVRWGKRTAYLSRRGYVASMITAYG</sequence>
<comment type="caution">
    <text evidence="1">The sequence shown here is derived from an EMBL/GenBank/DDBJ whole genome shotgun (WGS) entry which is preliminary data.</text>
</comment>
<evidence type="ECO:0000313" key="2">
    <source>
        <dbReference type="Proteomes" id="UP001190700"/>
    </source>
</evidence>
<dbReference type="AlphaFoldDB" id="A0AAE0BDJ4"/>
<protein>
    <submittedName>
        <fullName evidence="1">Uncharacterized protein</fullName>
    </submittedName>
</protein>
<gene>
    <name evidence="1" type="ORF">CYMTET_55363</name>
</gene>
<keyword evidence="2" id="KW-1185">Reference proteome</keyword>